<reference evidence="1" key="1">
    <citation type="submission" date="2021-02" db="EMBL/GenBank/DDBJ databases">
        <authorList>
            <person name="Nowell W R."/>
        </authorList>
    </citation>
    <scope>NUCLEOTIDE SEQUENCE</scope>
</reference>
<feature type="non-terminal residue" evidence="1">
    <location>
        <position position="1"/>
    </location>
</feature>
<dbReference type="AlphaFoldDB" id="A0A8S3BTP0"/>
<dbReference type="Proteomes" id="UP000681720">
    <property type="component" value="Unassembled WGS sequence"/>
</dbReference>
<protein>
    <submittedName>
        <fullName evidence="1">Uncharacterized protein</fullName>
    </submittedName>
</protein>
<sequence length="47" mass="5236">YVFQYDNAIVFADMHGLELLIQLLNTTDTNNDNRYLASLALGAAFQG</sequence>
<evidence type="ECO:0000313" key="2">
    <source>
        <dbReference type="Proteomes" id="UP000681720"/>
    </source>
</evidence>
<dbReference type="EMBL" id="CAJOBJ010164152">
    <property type="protein sequence ID" value="CAF4857773.1"/>
    <property type="molecule type" value="Genomic_DNA"/>
</dbReference>
<comment type="caution">
    <text evidence="1">The sequence shown here is derived from an EMBL/GenBank/DDBJ whole genome shotgun (WGS) entry which is preliminary data.</text>
</comment>
<accession>A0A8S3BTP0</accession>
<gene>
    <name evidence="1" type="ORF">GIL414_LOCUS49730</name>
</gene>
<organism evidence="1 2">
    <name type="scientific">Rotaria magnacalcarata</name>
    <dbReference type="NCBI Taxonomy" id="392030"/>
    <lineage>
        <taxon>Eukaryota</taxon>
        <taxon>Metazoa</taxon>
        <taxon>Spiralia</taxon>
        <taxon>Gnathifera</taxon>
        <taxon>Rotifera</taxon>
        <taxon>Eurotatoria</taxon>
        <taxon>Bdelloidea</taxon>
        <taxon>Philodinida</taxon>
        <taxon>Philodinidae</taxon>
        <taxon>Rotaria</taxon>
    </lineage>
</organism>
<name>A0A8S3BTP0_9BILA</name>
<proteinExistence type="predicted"/>
<evidence type="ECO:0000313" key="1">
    <source>
        <dbReference type="EMBL" id="CAF4857773.1"/>
    </source>
</evidence>